<accession>A0ABR8A1B5</accession>
<feature type="region of interest" description="Disordered" evidence="1">
    <location>
        <begin position="704"/>
        <end position="816"/>
    </location>
</feature>
<feature type="compositionally biased region" description="Low complexity" evidence="1">
    <location>
        <begin position="762"/>
        <end position="779"/>
    </location>
</feature>
<dbReference type="EMBL" id="JACJQB010000038">
    <property type="protein sequence ID" value="MBD2189403.1"/>
    <property type="molecule type" value="Genomic_DNA"/>
</dbReference>
<dbReference type="RefSeq" id="WP_190404231.1">
    <property type="nucleotide sequence ID" value="NZ_JACJQB010000038.1"/>
</dbReference>
<gene>
    <name evidence="2" type="ORF">H6F41_14800</name>
</gene>
<name>A0ABR8A1B5_9CYAN</name>
<feature type="compositionally biased region" description="Polar residues" evidence="1">
    <location>
        <begin position="141"/>
        <end position="177"/>
    </location>
</feature>
<feature type="compositionally biased region" description="Polar residues" evidence="1">
    <location>
        <begin position="495"/>
        <end position="512"/>
    </location>
</feature>
<feature type="compositionally biased region" description="Low complexity" evidence="1">
    <location>
        <begin position="558"/>
        <end position="567"/>
    </location>
</feature>
<feature type="non-terminal residue" evidence="2">
    <location>
        <position position="1"/>
    </location>
</feature>
<reference evidence="2 3" key="1">
    <citation type="journal article" date="2020" name="ISME J.">
        <title>Comparative genomics reveals insights into cyanobacterial evolution and habitat adaptation.</title>
        <authorList>
            <person name="Chen M.Y."/>
            <person name="Teng W.K."/>
            <person name="Zhao L."/>
            <person name="Hu C.X."/>
            <person name="Zhou Y.K."/>
            <person name="Han B.P."/>
            <person name="Song L.R."/>
            <person name="Shu W.S."/>
        </authorList>
    </citation>
    <scope>NUCLEOTIDE SEQUENCE [LARGE SCALE GENOMIC DNA]</scope>
    <source>
        <strain evidence="2 3">FACHB-723</strain>
    </source>
</reference>
<organism evidence="2 3">
    <name type="scientific">Pseudanabaena mucicola FACHB-723</name>
    <dbReference type="NCBI Taxonomy" id="2692860"/>
    <lineage>
        <taxon>Bacteria</taxon>
        <taxon>Bacillati</taxon>
        <taxon>Cyanobacteriota</taxon>
        <taxon>Cyanophyceae</taxon>
        <taxon>Pseudanabaenales</taxon>
        <taxon>Pseudanabaenaceae</taxon>
        <taxon>Pseudanabaena</taxon>
    </lineage>
</organism>
<protein>
    <submittedName>
        <fullName evidence="2">Uncharacterized protein</fullName>
    </submittedName>
</protein>
<feature type="region of interest" description="Disordered" evidence="1">
    <location>
        <begin position="532"/>
        <end position="567"/>
    </location>
</feature>
<feature type="region of interest" description="Disordered" evidence="1">
    <location>
        <begin position="131"/>
        <end position="177"/>
    </location>
</feature>
<sequence length="912" mass="100815">DNPLIRNDVTQISVSSDLNDSNSASSNYEQIQRFSNLSNKDTDLSIDPLRASNQQVQRQTDSLNSSDTSTITPVQTSNFELSEDIVEPQDISIIQREIDIAPIESTDTILSTASIDAIKDVTDIVNNNLPEIQRTSEESSSEAQTNETSLNNSNEIRQEQTSSFIDESSQNQLNTQDIQRKIESSASISTQHLPNQINQSNIDQTISSLSTNNIQPIQPSANNVSNFTNDSTEIIPKDSSIIAENDDLFHGSGADITEPSSVESIQRQLNLSESDNILQSNEVPQIQQQIQQQNDLSQQNVDLATNNVPELQRMSEDKPVTAQKIEQSSKVSLVQRFQDIAKSAIGNIFADRSSKEQQTTTPVAEPINPQIQRFDIQNQNTDSPDVDTATGIEPSIPNQILQRQSMNDDLSPINASNRESVLDNQDVQMQGQPENLTINPETITESSAVFSNIDIISSTISDPVQRQADIVNDTSQPQNNTLITFDRQEITTSSQDYQNSEYLENRSQTVSPIQREPDLSIENISEINQIDSLQRSSQSTSVNDISQPQNKSQMQSIDDSSTVDNLNNNNLNSNVDMGIEAINQSPTIQRKDNLVNLTAIDVDDVNGSIDQIEKSESVITTPTPNISTPDNVQSVQNVIQRSPQSSNEIDASSELDLGISENPKIIQMMTDPDRKTEDLQLPTAITNLAQTAYLGNFSTLTPSVPPQSVMRSQIDRPSPSNPTSSITNRIQAKSEPSTSNSNSNNSESNSMGWSNISELLANLPPTTSNTTTSSLNQQTNRDRSSLAIQRDLASINSSSQTTIQRATDKTNNTSDQELYLTPTGLQKENPNRANNLANVIQPARDYPQNDNLPQATVTVQRSQEQGGQSDQDEVNFDQNLEILAQEIYILLKKRLEIDKERQGGRYQGRLPW</sequence>
<dbReference type="Proteomes" id="UP000642094">
    <property type="component" value="Unassembled WGS sequence"/>
</dbReference>
<evidence type="ECO:0000256" key="1">
    <source>
        <dbReference type="SAM" id="MobiDB-lite"/>
    </source>
</evidence>
<proteinExistence type="predicted"/>
<feature type="region of interest" description="Disordered" evidence="1">
    <location>
        <begin position="495"/>
        <end position="517"/>
    </location>
</feature>
<feature type="region of interest" description="Disordered" evidence="1">
    <location>
        <begin position="52"/>
        <end position="71"/>
    </location>
</feature>
<feature type="compositionally biased region" description="Polar residues" evidence="1">
    <location>
        <begin position="532"/>
        <end position="557"/>
    </location>
</feature>
<evidence type="ECO:0000313" key="3">
    <source>
        <dbReference type="Proteomes" id="UP000642094"/>
    </source>
</evidence>
<keyword evidence="3" id="KW-1185">Reference proteome</keyword>
<feature type="compositionally biased region" description="Low complexity" evidence="1">
    <location>
        <begin position="717"/>
        <end position="755"/>
    </location>
</feature>
<feature type="compositionally biased region" description="Polar residues" evidence="1">
    <location>
        <begin position="794"/>
        <end position="816"/>
    </location>
</feature>
<evidence type="ECO:0000313" key="2">
    <source>
        <dbReference type="EMBL" id="MBD2189403.1"/>
    </source>
</evidence>
<comment type="caution">
    <text evidence="2">The sequence shown here is derived from an EMBL/GenBank/DDBJ whole genome shotgun (WGS) entry which is preliminary data.</text>
</comment>